<dbReference type="InterPro" id="IPR016024">
    <property type="entry name" value="ARM-type_fold"/>
</dbReference>
<evidence type="ECO:0000313" key="11">
    <source>
        <dbReference type="WBParaSite" id="Gr19_v10_g4281.t1"/>
    </source>
</evidence>
<feature type="region of interest" description="Disordered" evidence="8">
    <location>
        <begin position="1204"/>
        <end position="1283"/>
    </location>
</feature>
<dbReference type="GO" id="GO:0051301">
    <property type="term" value="P:cell division"/>
    <property type="evidence" value="ECO:0007669"/>
    <property type="project" value="UniProtKB-KW"/>
</dbReference>
<dbReference type="InterPro" id="IPR011989">
    <property type="entry name" value="ARM-like"/>
</dbReference>
<dbReference type="GO" id="GO:0000796">
    <property type="term" value="C:condensin complex"/>
    <property type="evidence" value="ECO:0007669"/>
    <property type="project" value="InterPro"/>
</dbReference>
<evidence type="ECO:0000256" key="7">
    <source>
        <dbReference type="ARBA" id="ARBA00023306"/>
    </source>
</evidence>
<comment type="subcellular location">
    <subcellularLocation>
        <location evidence="1">Chromosome</location>
    </subcellularLocation>
</comment>
<keyword evidence="6" id="KW-0226">DNA condensation</keyword>
<keyword evidence="5" id="KW-0498">Mitosis</keyword>
<feature type="region of interest" description="Disordered" evidence="8">
    <location>
        <begin position="655"/>
        <end position="676"/>
    </location>
</feature>
<dbReference type="InterPro" id="IPR027165">
    <property type="entry name" value="CND3"/>
</dbReference>
<keyword evidence="3" id="KW-0158">Chromosome</keyword>
<evidence type="ECO:0000256" key="1">
    <source>
        <dbReference type="ARBA" id="ARBA00004286"/>
    </source>
</evidence>
<feature type="compositionally biased region" description="Acidic residues" evidence="8">
    <location>
        <begin position="1229"/>
        <end position="1244"/>
    </location>
</feature>
<evidence type="ECO:0000256" key="3">
    <source>
        <dbReference type="ARBA" id="ARBA00022454"/>
    </source>
</evidence>
<dbReference type="Pfam" id="PF12719">
    <property type="entry name" value="Cnd3"/>
    <property type="match status" value="1"/>
</dbReference>
<comment type="similarity">
    <text evidence="2">Belongs to the CND3 (condensin subunit 3) family.</text>
</comment>
<dbReference type="GO" id="GO:0000793">
    <property type="term" value="C:condensed chromosome"/>
    <property type="evidence" value="ECO:0007669"/>
    <property type="project" value="TreeGrafter"/>
</dbReference>
<dbReference type="Gene3D" id="1.25.10.10">
    <property type="entry name" value="Leucine-rich Repeat Variant"/>
    <property type="match status" value="1"/>
</dbReference>
<keyword evidence="10" id="KW-1185">Reference proteome</keyword>
<dbReference type="PANTHER" id="PTHR14418">
    <property type="entry name" value="CONDENSIN COMPLEX SUBUNIT 3-RELATED"/>
    <property type="match status" value="1"/>
</dbReference>
<dbReference type="Proteomes" id="UP000887572">
    <property type="component" value="Unplaced"/>
</dbReference>
<protein>
    <submittedName>
        <fullName evidence="11">Nuclear condensin complex subunit 3 C-terminal domain-containing protein</fullName>
    </submittedName>
</protein>
<sequence length="1283" mass="144634">MLKIFSSCGKLKKPQYRTPKNLTLCSLDAFSMVSLTLDGDADKYAILRAKLCTYLKRAYDARNDAAVTRHAVEPMVELLEQNPSDVEKQALCDELKFRIDLLVVSAGNVRVARQRCMKAIVDLGVAVHDRTKDGYVLNFLVDYCTKFSEANADLMRAAVCLLAALLFEATTSIKCVGVLNNRRRERNSPGPSRRSDSDQFNASVHLTKCTLPTEHYRTLFSVIKQRRRDVSHHVRIPAIRALAAIQDAEIDVEHTEAIREAPKEMLMKAFNDPDRECRLEALNKLTVCSPAQIQLVLNTAVNDENSLVRRAALEKIVAENSDFHSLRTRDRITLLKNLVHGNNYAQFKEVTDELVSIWINDYVKQQSQTLTTTRTRKKKVNFTHKQLFNALAMLIHELDPVRNEQLCEEVFVVAVMGLGVEKRKTELNDFVGAIVSYDLGGEQEEQNYLHRANFRQKLLDPGFVTDKANVLFQWRCLLQLCACRYGKPEMEAKLADCRAKLVPTMTEYAQFVGIFLRNGLGSVEVARDVLATPARPIFQPRPPATPPITRSARKRCADTGQAEQQLIHYALRQLFRIFPFLDMDEIGKSHWLELAFNVLANPTVTLREQFLQELVEALMFYHYPENGQTEQALRRFCDAINNIVTRNVPIDHNIEHQLRSPSQSSSSSRDSHQHNPMAKLDEPIRIRCLSIFTTMLRSGRFMRTNVELDGLYEALITKESLSATSAEERAMAYQCLTWRCLLNEADASTFMPIIWHALELHQGRGMLPYLDMIGDLVRFYGYTKMANWYVNSLDEEEEERAVAEGRATQKNASGDAETNGGGETAVVMDERRMKMLNKYIYYARQTKMEPQVVFRATEHLCGWLLCGGFRIGGQASVKLLTHLLLLMFNTEGRERVPEAYVCLSRFMPCFVSVSRRHQQLLLSAFMAAFALLKTMNMALQEEARQIDTVKMATSVLQFTSHSMLAESAVERHLGTIHSEFAQKLLEMVCDHPDELFAAVYLHLLPNFDPIEDMESVQTLLFLCTNTMKHFEDIYEDGSSGKLVNLRTYLRILTKRADVLRQANQQPASVAASSSSDMLNQRLAVVAVADANDEETAEEEGQTTTVGCTPAKRLHTAVARVPTSSGRKKKLVVYTPSLCTEQLVTPSGSKDVEGGGSATKKLPLCRTPSGGFRQVIARKAKENHRYFADISEQSEELQRMVDSIEDHDDGGQSSDGEEVVQKQHRGDGAGIDDDLVELLDDADYEEERRASRTNDANVAGTKSVAGGVGDDDGWDFPLEPMETD</sequence>
<dbReference type="PANTHER" id="PTHR14418:SF5">
    <property type="entry name" value="CONDENSIN COMPLEX SUBUNIT 3"/>
    <property type="match status" value="1"/>
</dbReference>
<accession>A0A914HSN6</accession>
<proteinExistence type="inferred from homology"/>
<dbReference type="SUPFAM" id="SSF48371">
    <property type="entry name" value="ARM repeat"/>
    <property type="match status" value="1"/>
</dbReference>
<keyword evidence="4" id="KW-0132">Cell division</keyword>
<feature type="region of interest" description="Disordered" evidence="8">
    <location>
        <begin position="800"/>
        <end position="822"/>
    </location>
</feature>
<feature type="domain" description="Nuclear condensin complex subunit 3 C-terminal" evidence="9">
    <location>
        <begin position="687"/>
        <end position="1007"/>
    </location>
</feature>
<evidence type="ECO:0000256" key="4">
    <source>
        <dbReference type="ARBA" id="ARBA00022618"/>
    </source>
</evidence>
<evidence type="ECO:0000259" key="9">
    <source>
        <dbReference type="Pfam" id="PF12719"/>
    </source>
</evidence>
<organism evidence="10 11">
    <name type="scientific">Globodera rostochiensis</name>
    <name type="common">Golden nematode worm</name>
    <name type="synonym">Heterodera rostochiensis</name>
    <dbReference type="NCBI Taxonomy" id="31243"/>
    <lineage>
        <taxon>Eukaryota</taxon>
        <taxon>Metazoa</taxon>
        <taxon>Ecdysozoa</taxon>
        <taxon>Nematoda</taxon>
        <taxon>Chromadorea</taxon>
        <taxon>Rhabditida</taxon>
        <taxon>Tylenchina</taxon>
        <taxon>Tylenchomorpha</taxon>
        <taxon>Tylenchoidea</taxon>
        <taxon>Heteroderidae</taxon>
        <taxon>Heteroderinae</taxon>
        <taxon>Globodera</taxon>
    </lineage>
</organism>
<evidence type="ECO:0000256" key="6">
    <source>
        <dbReference type="ARBA" id="ARBA00023067"/>
    </source>
</evidence>
<dbReference type="WBParaSite" id="Gr19_v10_g4281.t1">
    <property type="protein sequence ID" value="Gr19_v10_g4281.t1"/>
    <property type="gene ID" value="Gr19_v10_g4281"/>
</dbReference>
<reference evidence="11" key="1">
    <citation type="submission" date="2022-11" db="UniProtKB">
        <authorList>
            <consortium name="WormBaseParasite"/>
        </authorList>
    </citation>
    <scope>IDENTIFICATION</scope>
</reference>
<dbReference type="InterPro" id="IPR025977">
    <property type="entry name" value="Cnd3_C"/>
</dbReference>
<keyword evidence="7" id="KW-0131">Cell cycle</keyword>
<evidence type="ECO:0000313" key="10">
    <source>
        <dbReference type="Proteomes" id="UP000887572"/>
    </source>
</evidence>
<name>A0A914HSN6_GLORO</name>
<evidence type="ECO:0000256" key="2">
    <source>
        <dbReference type="ARBA" id="ARBA00006533"/>
    </source>
</evidence>
<evidence type="ECO:0000256" key="8">
    <source>
        <dbReference type="SAM" id="MobiDB-lite"/>
    </source>
</evidence>
<dbReference type="GO" id="GO:0007076">
    <property type="term" value="P:mitotic chromosome condensation"/>
    <property type="evidence" value="ECO:0007669"/>
    <property type="project" value="InterPro"/>
</dbReference>
<evidence type="ECO:0000256" key="5">
    <source>
        <dbReference type="ARBA" id="ARBA00022776"/>
    </source>
</evidence>